<dbReference type="InterPro" id="IPR036237">
    <property type="entry name" value="Xyl_isomerase-like_sf"/>
</dbReference>
<accession>A0A0R2EQJ3</accession>
<organism evidence="1 2">
    <name type="scientific">Secundilactobacillus similis DSM 23365 = JCM 2765</name>
    <dbReference type="NCBI Taxonomy" id="1423804"/>
    <lineage>
        <taxon>Bacteria</taxon>
        <taxon>Bacillati</taxon>
        <taxon>Bacillota</taxon>
        <taxon>Bacilli</taxon>
        <taxon>Lactobacillales</taxon>
        <taxon>Lactobacillaceae</taxon>
        <taxon>Secundilactobacillus</taxon>
    </lineage>
</organism>
<dbReference type="Gene3D" id="3.20.20.150">
    <property type="entry name" value="Divalent-metal-dependent TIM barrel enzymes"/>
    <property type="match status" value="1"/>
</dbReference>
<evidence type="ECO:0000313" key="2">
    <source>
        <dbReference type="Proteomes" id="UP000051442"/>
    </source>
</evidence>
<proteinExistence type="predicted"/>
<dbReference type="STRING" id="1423804.FD14_GL001841"/>
<sequence>MTQPLLVLNTLVLQAEHNQGKSQLELVKQLLATDCHAIELRREFGDGSLAELDALNALRLQHQLVYFYSVPENLFINQQLNPQLLQIIGEAKLLGASYIKMTLGDYVSGQEFDSQQLTSILPASIHLNLENDQTQEHTEPEKLKDFFDRFDTTKIKVGFVNDLGNWIFVNRDAEMATKTLLPYTRFVHLKSYVLNAKGRPATVPFDQGELDWQAALQQFDSSLPVALEYPTTLTALQDDLRILGGN</sequence>
<dbReference type="AlphaFoldDB" id="A0A0R2EQJ3"/>
<keyword evidence="1" id="KW-0413">Isomerase</keyword>
<evidence type="ECO:0000313" key="1">
    <source>
        <dbReference type="EMBL" id="KRN18520.1"/>
    </source>
</evidence>
<dbReference type="SUPFAM" id="SSF51658">
    <property type="entry name" value="Xylose isomerase-like"/>
    <property type="match status" value="1"/>
</dbReference>
<dbReference type="PATRIC" id="fig|1423804.4.peg.1996"/>
<dbReference type="GO" id="GO:0016853">
    <property type="term" value="F:isomerase activity"/>
    <property type="evidence" value="ECO:0007669"/>
    <property type="project" value="UniProtKB-KW"/>
</dbReference>
<dbReference type="Proteomes" id="UP000051442">
    <property type="component" value="Unassembled WGS sequence"/>
</dbReference>
<protein>
    <submittedName>
        <fullName evidence="1">Sugar phosphate isomerase epimerase</fullName>
    </submittedName>
</protein>
<dbReference type="OrthoDB" id="2237247at2"/>
<reference evidence="1 2" key="1">
    <citation type="journal article" date="2015" name="Genome Announc.">
        <title>Expanding the biotechnology potential of lactobacilli through comparative genomics of 213 strains and associated genera.</title>
        <authorList>
            <person name="Sun Z."/>
            <person name="Harris H.M."/>
            <person name="McCann A."/>
            <person name="Guo C."/>
            <person name="Argimon S."/>
            <person name="Zhang W."/>
            <person name="Yang X."/>
            <person name="Jeffery I.B."/>
            <person name="Cooney J.C."/>
            <person name="Kagawa T.F."/>
            <person name="Liu W."/>
            <person name="Song Y."/>
            <person name="Salvetti E."/>
            <person name="Wrobel A."/>
            <person name="Rasinkangas P."/>
            <person name="Parkhill J."/>
            <person name="Rea M.C."/>
            <person name="O'Sullivan O."/>
            <person name="Ritari J."/>
            <person name="Douillard F.P."/>
            <person name="Paul Ross R."/>
            <person name="Yang R."/>
            <person name="Briner A.E."/>
            <person name="Felis G.E."/>
            <person name="de Vos W.M."/>
            <person name="Barrangou R."/>
            <person name="Klaenhammer T.R."/>
            <person name="Caufield P.W."/>
            <person name="Cui Y."/>
            <person name="Zhang H."/>
            <person name="O'Toole P.W."/>
        </authorList>
    </citation>
    <scope>NUCLEOTIDE SEQUENCE [LARGE SCALE GENOMIC DNA]</scope>
    <source>
        <strain evidence="1 2">DSM 23365</strain>
    </source>
</reference>
<dbReference type="EMBL" id="AYZM01000148">
    <property type="protein sequence ID" value="KRN18520.1"/>
    <property type="molecule type" value="Genomic_DNA"/>
</dbReference>
<name>A0A0R2EQJ3_9LACO</name>
<comment type="caution">
    <text evidence="1">The sequence shown here is derived from an EMBL/GenBank/DDBJ whole genome shotgun (WGS) entry which is preliminary data.</text>
</comment>
<dbReference type="RefSeq" id="WP_054732990.1">
    <property type="nucleotide sequence ID" value="NZ_AYZM01000148.1"/>
</dbReference>
<keyword evidence="2" id="KW-1185">Reference proteome</keyword>
<gene>
    <name evidence="1" type="ORF">FD14_GL001841</name>
</gene>